<feature type="transmembrane region" description="Helical" evidence="7">
    <location>
        <begin position="367"/>
        <end position="385"/>
    </location>
</feature>
<protein>
    <submittedName>
        <fullName evidence="9">MFS transporter, DHA1 family, bicyclomycin/chloramphenicol resistance protein</fullName>
    </submittedName>
</protein>
<feature type="domain" description="Major facilitator superfamily (MFS) profile" evidence="8">
    <location>
        <begin position="1"/>
        <end position="395"/>
    </location>
</feature>
<dbReference type="PANTHER" id="PTHR42718:SF46">
    <property type="entry name" value="BLR6921 PROTEIN"/>
    <property type="match status" value="1"/>
</dbReference>
<comment type="subcellular location">
    <subcellularLocation>
        <location evidence="1">Cell membrane</location>
        <topology evidence="1">Multi-pass membrane protein</topology>
    </subcellularLocation>
</comment>
<keyword evidence="3" id="KW-1003">Cell membrane</keyword>
<feature type="transmembrane region" description="Helical" evidence="7">
    <location>
        <begin position="242"/>
        <end position="261"/>
    </location>
</feature>
<name>A0A1N7L736_9GAMM</name>
<feature type="transmembrane region" description="Helical" evidence="7">
    <location>
        <begin position="157"/>
        <end position="179"/>
    </location>
</feature>
<feature type="transmembrane region" description="Helical" evidence="7">
    <location>
        <begin position="71"/>
        <end position="90"/>
    </location>
</feature>
<dbReference type="Proteomes" id="UP000185999">
    <property type="component" value="Unassembled WGS sequence"/>
</dbReference>
<feature type="transmembrane region" description="Helical" evidence="7">
    <location>
        <begin position="340"/>
        <end position="361"/>
    </location>
</feature>
<dbReference type="EMBL" id="FTOE01000003">
    <property type="protein sequence ID" value="SIS69659.1"/>
    <property type="molecule type" value="Genomic_DNA"/>
</dbReference>
<evidence type="ECO:0000256" key="1">
    <source>
        <dbReference type="ARBA" id="ARBA00004651"/>
    </source>
</evidence>
<dbReference type="RefSeq" id="WP_054340622.1">
    <property type="nucleotide sequence ID" value="NZ_FTOE01000003.1"/>
</dbReference>
<feature type="transmembrane region" description="Helical" evidence="7">
    <location>
        <begin position="43"/>
        <end position="64"/>
    </location>
</feature>
<dbReference type="InterPro" id="IPR036259">
    <property type="entry name" value="MFS_trans_sf"/>
</dbReference>
<dbReference type="AlphaFoldDB" id="A0A1N7L736"/>
<dbReference type="PANTHER" id="PTHR42718">
    <property type="entry name" value="MAJOR FACILITATOR SUPERFAMILY MULTIDRUG TRANSPORTER MFSC"/>
    <property type="match status" value="1"/>
</dbReference>
<evidence type="ECO:0000256" key="4">
    <source>
        <dbReference type="ARBA" id="ARBA00022692"/>
    </source>
</evidence>
<proteinExistence type="predicted"/>
<evidence type="ECO:0000256" key="5">
    <source>
        <dbReference type="ARBA" id="ARBA00022989"/>
    </source>
</evidence>
<accession>A0A1N7L736</accession>
<evidence type="ECO:0000256" key="3">
    <source>
        <dbReference type="ARBA" id="ARBA00022475"/>
    </source>
</evidence>
<keyword evidence="4 7" id="KW-0812">Transmembrane</keyword>
<feature type="transmembrane region" description="Helical" evidence="7">
    <location>
        <begin position="7"/>
        <end position="31"/>
    </location>
</feature>
<keyword evidence="6 7" id="KW-0472">Membrane</keyword>
<evidence type="ECO:0000256" key="2">
    <source>
        <dbReference type="ARBA" id="ARBA00022448"/>
    </source>
</evidence>
<feature type="transmembrane region" description="Helical" evidence="7">
    <location>
        <begin position="301"/>
        <end position="319"/>
    </location>
</feature>
<feature type="transmembrane region" description="Helical" evidence="7">
    <location>
        <begin position="273"/>
        <end position="295"/>
    </location>
</feature>
<gene>
    <name evidence="9" type="ORF">SAMN05421760_103285</name>
</gene>
<dbReference type="GO" id="GO:0022857">
    <property type="term" value="F:transmembrane transporter activity"/>
    <property type="evidence" value="ECO:0007669"/>
    <property type="project" value="InterPro"/>
</dbReference>
<dbReference type="InterPro" id="IPR020846">
    <property type="entry name" value="MFS_dom"/>
</dbReference>
<keyword evidence="10" id="KW-1185">Reference proteome</keyword>
<keyword evidence="2" id="KW-0813">Transport</keyword>
<evidence type="ECO:0000256" key="6">
    <source>
        <dbReference type="ARBA" id="ARBA00023136"/>
    </source>
</evidence>
<organism evidence="9 10">
    <name type="scientific">Neptunomonas antarctica</name>
    <dbReference type="NCBI Taxonomy" id="619304"/>
    <lineage>
        <taxon>Bacteria</taxon>
        <taxon>Pseudomonadati</taxon>
        <taxon>Pseudomonadota</taxon>
        <taxon>Gammaproteobacteria</taxon>
        <taxon>Oceanospirillales</taxon>
        <taxon>Oceanospirillaceae</taxon>
        <taxon>Neptunomonas</taxon>
    </lineage>
</organism>
<dbReference type="InterPro" id="IPR011701">
    <property type="entry name" value="MFS"/>
</dbReference>
<dbReference type="GO" id="GO:0005886">
    <property type="term" value="C:plasma membrane"/>
    <property type="evidence" value="ECO:0007669"/>
    <property type="project" value="UniProtKB-SubCell"/>
</dbReference>
<reference evidence="10" key="1">
    <citation type="submission" date="2017-01" db="EMBL/GenBank/DDBJ databases">
        <authorList>
            <person name="Varghese N."/>
            <person name="Submissions S."/>
        </authorList>
    </citation>
    <scope>NUCLEOTIDE SEQUENCE [LARGE SCALE GENOMIC DNA]</scope>
    <source>
        <strain evidence="10">DSM 22306</strain>
    </source>
</reference>
<feature type="transmembrane region" description="Helical" evidence="7">
    <location>
        <begin position="130"/>
        <end position="151"/>
    </location>
</feature>
<dbReference type="STRING" id="619304.SAMN05421760_103285"/>
<evidence type="ECO:0000313" key="10">
    <source>
        <dbReference type="Proteomes" id="UP000185999"/>
    </source>
</evidence>
<dbReference type="Pfam" id="PF07690">
    <property type="entry name" value="MFS_1"/>
    <property type="match status" value="1"/>
</dbReference>
<dbReference type="Gene3D" id="1.20.1720.10">
    <property type="entry name" value="Multidrug resistance protein D"/>
    <property type="match status" value="1"/>
</dbReference>
<dbReference type="SUPFAM" id="SSF103473">
    <property type="entry name" value="MFS general substrate transporter"/>
    <property type="match status" value="1"/>
</dbReference>
<sequence>MPSLPISYLIFIAMSSPIAINILLPVLPHIAKQLDVDISLVQLSYSLYLCSLAVGQLLVGGIVNHFGYRKTLIIGLASLTLGSAIGGGFGSIEGLLIGRIMQGLGGAIAISIARALLVDGVGKEKASQKMGYIIMAIALSQTIAPLIGSFINSQLGWQSIFVVSLLQGGVLFVFTLKYMPDQTQQNYRPSFKENLILYRQLLQDHDFRTYAMTNTLVAICFYIFVSSSPYITYNFEGGTHAYGYWFMSISIAFMVGGYLSTQVNTHQPLDNTIMLGNGISILGALLLLVGQILVGQQLLESSYATLFLPMCLITFGRGISQPSNQTAAISTITTQSSMAAGLMGFLQLLLGAIFSQLIPLIVTNTPILVFILILICMCLATWVHTRHWAAMRKQV</sequence>
<evidence type="ECO:0000256" key="7">
    <source>
        <dbReference type="SAM" id="Phobius"/>
    </source>
</evidence>
<dbReference type="PROSITE" id="PS50850">
    <property type="entry name" value="MFS"/>
    <property type="match status" value="1"/>
</dbReference>
<keyword evidence="5 7" id="KW-1133">Transmembrane helix</keyword>
<dbReference type="OrthoDB" id="9814303at2"/>
<evidence type="ECO:0000313" key="9">
    <source>
        <dbReference type="EMBL" id="SIS69659.1"/>
    </source>
</evidence>
<evidence type="ECO:0000259" key="8">
    <source>
        <dbReference type="PROSITE" id="PS50850"/>
    </source>
</evidence>
<feature type="transmembrane region" description="Helical" evidence="7">
    <location>
        <begin position="209"/>
        <end position="230"/>
    </location>
</feature>
<feature type="transmembrane region" description="Helical" evidence="7">
    <location>
        <begin position="96"/>
        <end position="118"/>
    </location>
</feature>